<name>A0ABW4QY20_9BACT</name>
<keyword evidence="1" id="KW-0472">Membrane</keyword>
<dbReference type="EMBL" id="JBHUFD010000008">
    <property type="protein sequence ID" value="MFD1874429.1"/>
    <property type="molecule type" value="Genomic_DNA"/>
</dbReference>
<evidence type="ECO:0000313" key="2">
    <source>
        <dbReference type="EMBL" id="MFD1874429.1"/>
    </source>
</evidence>
<protein>
    <submittedName>
        <fullName evidence="2">Uncharacterized protein</fullName>
    </submittedName>
</protein>
<evidence type="ECO:0000313" key="3">
    <source>
        <dbReference type="Proteomes" id="UP001597197"/>
    </source>
</evidence>
<evidence type="ECO:0000256" key="1">
    <source>
        <dbReference type="SAM" id="Phobius"/>
    </source>
</evidence>
<organism evidence="2 3">
    <name type="scientific">Hymenobacter bucti</name>
    <dbReference type="NCBI Taxonomy" id="1844114"/>
    <lineage>
        <taxon>Bacteria</taxon>
        <taxon>Pseudomonadati</taxon>
        <taxon>Bacteroidota</taxon>
        <taxon>Cytophagia</taxon>
        <taxon>Cytophagales</taxon>
        <taxon>Hymenobacteraceae</taxon>
        <taxon>Hymenobacter</taxon>
    </lineage>
</organism>
<comment type="caution">
    <text evidence="2">The sequence shown here is derived from an EMBL/GenBank/DDBJ whole genome shotgun (WGS) entry which is preliminary data.</text>
</comment>
<keyword evidence="3" id="KW-1185">Reference proteome</keyword>
<reference evidence="3" key="1">
    <citation type="journal article" date="2019" name="Int. J. Syst. Evol. Microbiol.">
        <title>The Global Catalogue of Microorganisms (GCM) 10K type strain sequencing project: providing services to taxonomists for standard genome sequencing and annotation.</title>
        <authorList>
            <consortium name="The Broad Institute Genomics Platform"/>
            <consortium name="The Broad Institute Genome Sequencing Center for Infectious Disease"/>
            <person name="Wu L."/>
            <person name="Ma J."/>
        </authorList>
    </citation>
    <scope>NUCLEOTIDE SEQUENCE [LARGE SCALE GENOMIC DNA]</scope>
    <source>
        <strain evidence="3">CGMCC 1.15795</strain>
    </source>
</reference>
<feature type="transmembrane region" description="Helical" evidence="1">
    <location>
        <begin position="59"/>
        <end position="80"/>
    </location>
</feature>
<sequence>MNTKNLAAASQTKEKEVLIQAMYPLSTLALTCKRAVHTGLGLLLIGRPVGVKNWLDHSITSWTAVILFLVVLLLLLAILLNYNYLFSRKATLQIDASLSWQDQQGTQWTVPLEEVEALAIQHSKKSGEVVLDIRSQQISTRVLLCEQWPLYTFTKRGYRATMRKVQEAFQHYPVFREKSTIQEVLYID</sequence>
<proteinExistence type="predicted"/>
<keyword evidence="1" id="KW-1133">Transmembrane helix</keyword>
<accession>A0ABW4QY20</accession>
<dbReference type="RefSeq" id="WP_382316226.1">
    <property type="nucleotide sequence ID" value="NZ_JBHUFD010000008.1"/>
</dbReference>
<gene>
    <name evidence="2" type="ORF">ACFSDX_18435</name>
</gene>
<dbReference type="Proteomes" id="UP001597197">
    <property type="component" value="Unassembled WGS sequence"/>
</dbReference>
<keyword evidence="1" id="KW-0812">Transmembrane</keyword>